<dbReference type="RefSeq" id="WP_135366965.1">
    <property type="nucleotide sequence ID" value="NZ_RKLX01000001.1"/>
</dbReference>
<dbReference type="PANTHER" id="PTHR14969:SF13">
    <property type="entry name" value="AT30094P"/>
    <property type="match status" value="1"/>
</dbReference>
<accession>A0A4Z0JCD4</accession>
<dbReference type="Gene3D" id="1.20.144.10">
    <property type="entry name" value="Phosphatidic acid phosphatase type 2/haloperoxidase"/>
    <property type="match status" value="1"/>
</dbReference>
<gene>
    <name evidence="4" type="ORF">EGT51_01195</name>
</gene>
<comment type="caution">
    <text evidence="4">The sequence shown here is derived from an EMBL/GenBank/DDBJ whole genome shotgun (WGS) entry which is preliminary data.</text>
</comment>
<dbReference type="SMART" id="SM00014">
    <property type="entry name" value="acidPPc"/>
    <property type="match status" value="1"/>
</dbReference>
<dbReference type="Pfam" id="PF12951">
    <property type="entry name" value="PATR"/>
    <property type="match status" value="1"/>
</dbReference>
<dbReference type="AlphaFoldDB" id="A0A4Z0JCD4"/>
<evidence type="ECO:0000313" key="4">
    <source>
        <dbReference type="EMBL" id="TGD20396.1"/>
    </source>
</evidence>
<protein>
    <submittedName>
        <fullName evidence="4">Phosphatase PAP2 family protein</fullName>
    </submittedName>
</protein>
<feature type="signal peptide" evidence="2">
    <location>
        <begin position="1"/>
        <end position="32"/>
    </location>
</feature>
<evidence type="ECO:0000256" key="1">
    <source>
        <dbReference type="ARBA" id="ARBA00022729"/>
    </source>
</evidence>
<dbReference type="Proteomes" id="UP000297348">
    <property type="component" value="Unassembled WGS sequence"/>
</dbReference>
<evidence type="ECO:0000313" key="5">
    <source>
        <dbReference type="Proteomes" id="UP000297348"/>
    </source>
</evidence>
<dbReference type="EMBL" id="RKLX01000001">
    <property type="protein sequence ID" value="TGD20396.1"/>
    <property type="molecule type" value="Genomic_DNA"/>
</dbReference>
<feature type="domain" description="Phosphatidic acid phosphatase type 2/haloperoxidase" evidence="3">
    <location>
        <begin position="175"/>
        <end position="291"/>
    </location>
</feature>
<keyword evidence="1 2" id="KW-0732">Signal</keyword>
<dbReference type="InterPro" id="IPR036938">
    <property type="entry name" value="PAP2/HPO_sf"/>
</dbReference>
<sequence>MKVRQHPWTQKAAVLLSLAAVTLPLVTTTAQASKRTDDLTAHTAPYGYFVDTYQANVAKNTTPQTNPVVGEMAEFSTYWADGKKLNASLLDQNVAKAADITQHRNDSEAERSYLTDRRDLRYNLISGLGPYANAFIQNADAKTDFTSMPSTPLPANAPYSKVNWADTSSKLGPLVQLVNTTARSPFSGTGVIKHVVKYERPYRQSKDVKVVPALANVMAHAKADDYDFPSGHTTAAFETGLTLAYAVPERFQELITRSSEVGYDRVLAGRHSPLAVMGGRMVGTAMTAATLNDSNNQDLMKQAYQVAHSDALLKSPVTKATDDFGDYQTNRDAYRFRMTYGFNQTGDTSAAMRVPKGAEVLLATRLPYLSATQRRDVLYTTGMPAGYPVMDDAEGWGRLDLFSAANGYGALNGKVAVTMDAKKGGFNAKDNWRNDLAGKGSLTKNGSGQLTLSGRNTFTGGTTLKAGTLQLATTTATGKGNVTLNGGTLQLSTAKVTVAGNYHQTHGKLKLARNSHLTIKKTAKLGGTLTLTKGALKNGTKLLSFHNHKGKFSHVSGLPKGWHLAYTQHAVKLVK</sequence>
<dbReference type="Pfam" id="PF01569">
    <property type="entry name" value="PAP2"/>
    <property type="match status" value="1"/>
</dbReference>
<dbReference type="OrthoDB" id="9780507at2"/>
<dbReference type="SUPFAM" id="SSF51126">
    <property type="entry name" value="Pectin lyase-like"/>
    <property type="match status" value="1"/>
</dbReference>
<dbReference type="NCBIfam" id="TIGR02601">
    <property type="entry name" value="autotrns_rpt"/>
    <property type="match status" value="1"/>
</dbReference>
<dbReference type="InterPro" id="IPR013425">
    <property type="entry name" value="Autotrns_rpt"/>
</dbReference>
<evidence type="ECO:0000259" key="3">
    <source>
        <dbReference type="SMART" id="SM00014"/>
    </source>
</evidence>
<dbReference type="SUPFAM" id="SSF48317">
    <property type="entry name" value="Acid phosphatase/Vanadium-dependent haloperoxidase"/>
    <property type="match status" value="1"/>
</dbReference>
<proteinExistence type="predicted"/>
<keyword evidence="5" id="KW-1185">Reference proteome</keyword>
<dbReference type="PANTHER" id="PTHR14969">
    <property type="entry name" value="SPHINGOSINE-1-PHOSPHATE PHOSPHOHYDROLASE"/>
    <property type="match status" value="1"/>
</dbReference>
<organism evidence="4 5">
    <name type="scientific">Levilactobacillus suantsaiihabitans</name>
    <dbReference type="NCBI Taxonomy" id="2487722"/>
    <lineage>
        <taxon>Bacteria</taxon>
        <taxon>Bacillati</taxon>
        <taxon>Bacillota</taxon>
        <taxon>Bacilli</taxon>
        <taxon>Lactobacillales</taxon>
        <taxon>Lactobacillaceae</taxon>
        <taxon>Levilactobacillus</taxon>
    </lineage>
</organism>
<evidence type="ECO:0000256" key="2">
    <source>
        <dbReference type="SAM" id="SignalP"/>
    </source>
</evidence>
<dbReference type="InterPro" id="IPR000326">
    <property type="entry name" value="PAP2/HPO"/>
</dbReference>
<name>A0A4Z0JCD4_9LACO</name>
<feature type="chain" id="PRO_5021228484" evidence="2">
    <location>
        <begin position="33"/>
        <end position="575"/>
    </location>
</feature>
<dbReference type="InterPro" id="IPR011050">
    <property type="entry name" value="Pectin_lyase_fold/virulence"/>
</dbReference>
<reference evidence="4 5" key="1">
    <citation type="submission" date="2018-10" db="EMBL/GenBank/DDBJ databases">
        <title>Lactobacillus sp. R7 and Lactobacillus sp. R19 isolated from fermented mustard green product of Taiwan.</title>
        <authorList>
            <person name="Lin S.-T."/>
        </authorList>
    </citation>
    <scope>NUCLEOTIDE SEQUENCE [LARGE SCALE GENOMIC DNA]</scope>
    <source>
        <strain evidence="4 5">BCRC 81129</strain>
    </source>
</reference>